<dbReference type="Gene3D" id="3.90.1200.10">
    <property type="match status" value="1"/>
</dbReference>
<accession>A0A917NYN8</accession>
<dbReference type="AlphaFoldDB" id="A0A917NYN8"/>
<dbReference type="Pfam" id="PF01636">
    <property type="entry name" value="APH"/>
    <property type="match status" value="1"/>
</dbReference>
<keyword evidence="3" id="KW-1185">Reference proteome</keyword>
<dbReference type="Proteomes" id="UP000657574">
    <property type="component" value="Unassembled WGS sequence"/>
</dbReference>
<dbReference type="SUPFAM" id="SSF56112">
    <property type="entry name" value="Protein kinase-like (PK-like)"/>
    <property type="match status" value="1"/>
</dbReference>
<reference evidence="2" key="2">
    <citation type="submission" date="2020-09" db="EMBL/GenBank/DDBJ databases">
        <authorList>
            <person name="Sun Q."/>
            <person name="Ohkuma M."/>
        </authorList>
    </citation>
    <scope>NUCLEOTIDE SEQUENCE</scope>
    <source>
        <strain evidence="2">JCM 3086</strain>
    </source>
</reference>
<dbReference type="RefSeq" id="WP_189314443.1">
    <property type="nucleotide sequence ID" value="NZ_BMQA01000025.1"/>
</dbReference>
<protein>
    <submittedName>
        <fullName evidence="2">Aminoglycoside phosphotransferase</fullName>
    </submittedName>
</protein>
<reference evidence="2" key="1">
    <citation type="journal article" date="2014" name="Int. J. Syst. Evol. Microbiol.">
        <title>Complete genome sequence of Corynebacterium casei LMG S-19264T (=DSM 44701T), isolated from a smear-ripened cheese.</title>
        <authorList>
            <consortium name="US DOE Joint Genome Institute (JGI-PGF)"/>
            <person name="Walter F."/>
            <person name="Albersmeier A."/>
            <person name="Kalinowski J."/>
            <person name="Ruckert C."/>
        </authorList>
    </citation>
    <scope>NUCLEOTIDE SEQUENCE</scope>
    <source>
        <strain evidence="2">JCM 3086</strain>
    </source>
</reference>
<evidence type="ECO:0000313" key="3">
    <source>
        <dbReference type="Proteomes" id="UP000657574"/>
    </source>
</evidence>
<dbReference type="EMBL" id="BMQA01000025">
    <property type="protein sequence ID" value="GGJ41380.1"/>
    <property type="molecule type" value="Genomic_DNA"/>
</dbReference>
<dbReference type="InterPro" id="IPR002575">
    <property type="entry name" value="Aminoglycoside_PTrfase"/>
</dbReference>
<feature type="domain" description="Aminoglycoside phosphotransferase" evidence="1">
    <location>
        <begin position="258"/>
        <end position="348"/>
    </location>
</feature>
<comment type="caution">
    <text evidence="2">The sequence shown here is derived from an EMBL/GenBank/DDBJ whole genome shotgun (WGS) entry which is preliminary data.</text>
</comment>
<organism evidence="2 3">
    <name type="scientific">Streptomyces brasiliensis</name>
    <dbReference type="NCBI Taxonomy" id="1954"/>
    <lineage>
        <taxon>Bacteria</taxon>
        <taxon>Bacillati</taxon>
        <taxon>Actinomycetota</taxon>
        <taxon>Actinomycetes</taxon>
        <taxon>Kitasatosporales</taxon>
        <taxon>Streptomycetaceae</taxon>
        <taxon>Streptomyces</taxon>
    </lineage>
</organism>
<evidence type="ECO:0000259" key="1">
    <source>
        <dbReference type="Pfam" id="PF01636"/>
    </source>
</evidence>
<dbReference type="InterPro" id="IPR011009">
    <property type="entry name" value="Kinase-like_dom_sf"/>
</dbReference>
<proteinExistence type="predicted"/>
<evidence type="ECO:0000313" key="2">
    <source>
        <dbReference type="EMBL" id="GGJ41380.1"/>
    </source>
</evidence>
<name>A0A917NYN8_9ACTN</name>
<gene>
    <name evidence="2" type="ORF">GCM10010121_060530</name>
</gene>
<sequence length="414" mass="45915">MTMTSAVQALAAAARAPSTLLHGTGDPTSRLYRTSRTAWVAAAVARERALPRRPRGRGTVPATPDAVTDAWLTDVLCRDVPGARVIWSQTTEASVGSSTRWRTEVRYNQTGDEAGLPKSLFSKTTQRFKQRLMLGFIGILAGEPTFYRDFRPRLDIEAPLGYHGSVDRSSWRSIAVTEDLAATKDAEFITALRPVSRSEIEDLLANMAVWHGRFWEAPEVTRNERLHRPIEYVRRSAETFGIADVARAGVDMAGDAVPVSLRHRTDDALKALWTGLEKCSTGPATLLHGDPHIGNTYVTGIGRMGFTDWQIIQRGSWFYDVTYLVNGALSVEDRRAWESDLLAFYLDRLHAAGGPKLDQETAWAAYRRQAAWPYFAWLMTLGHGAMQPNMQPDEVSTLMVERTAAALDDHGTLA</sequence>